<accession>A0A1B0FCL5</accession>
<feature type="coiled-coil region" evidence="1">
    <location>
        <begin position="147"/>
        <end position="209"/>
    </location>
</feature>
<reference evidence="2" key="1">
    <citation type="submission" date="2020-05" db="UniProtKB">
        <authorList>
            <consortium name="EnsemblMetazoa"/>
        </authorList>
    </citation>
    <scope>IDENTIFICATION</scope>
    <source>
        <strain evidence="2">Yale</strain>
    </source>
</reference>
<name>A0A1B0FCL5_GLOMM</name>
<dbReference type="GO" id="GO:0036158">
    <property type="term" value="P:outer dynein arm assembly"/>
    <property type="evidence" value="ECO:0007669"/>
    <property type="project" value="InterPro"/>
</dbReference>
<evidence type="ECO:0000313" key="2">
    <source>
        <dbReference type="EnsemblMetazoa" id="GMOY001308-PA"/>
    </source>
</evidence>
<proteinExistence type="predicted"/>
<feature type="coiled-coil region" evidence="1">
    <location>
        <begin position="707"/>
        <end position="734"/>
    </location>
</feature>
<evidence type="ECO:0000256" key="1">
    <source>
        <dbReference type="SAM" id="Coils"/>
    </source>
</evidence>
<sequence>MAMMRKPLHNKPDESAPKPVYLTVDGNHALFSSPHMHNHMMSDERWTADCLIEQCQRVTNLMHRRLTFQIRENTAKRKKLLRNCTNLRTQNNDGRKKLKQTLTGENAIEINKLLLHHKDLNRLFKNLSLPQIVANMDQRSFVMRKERDRLTFRRDQLEKDLEEALMRLSVVQNRIIYEDRFHIPEEAVIRRMQRKIVNSRRRIRALKHINYTYQKMMKHIEHDEIYYEPILQALEKDIENLHGFIKYTVYIGVPAIKRSEKLEADLKIKERQARKALQMKLQSIGGYKNLLKKGPSTGPKSKKPELYFNWGKHYERYTKSMMALKFQLENDEKSIAKLQERTLCSRPKFIYPTFKFQEESNASLEKIIALATLRVENKAFKAASAQIKKNSNLENFWKITRLYTEKIAWLKEKVEEQTKIDEGLVAYIKNRSAMMLIFRFALWNFHDLLRHVKGKDCVNLKRIYQSEHLKLPLLKYEMLLMHAAPPPILEENIHIVLEVVQRKLALVMKTYSRLLREFEIDQHKRSIILRYQDEFIKTCETQIAERTSDQQEDDGVVDEIALDETKVTSTIHSRRTPKPVHPTPMRHHGLLGISYVRQHMMVDDRWAANALIEEFHDMANLLAKRLIFKNLETNAYRKTLKKSARRLRIQCRDGRSLLQNVMNGDNIAAIRNVLINHKDMQRLYQKMNVFQVVDNINQRTFVMRKERDRLNHRLARLKDEYKRDLLERATIENRIKYQNEFILEEEFRMREFTKKIENSDVRLTAIRTINSTYKKIIQILRHDEIFYEPILRSLCRDIDDQASFIKHILYLGMPAIAKFNQLSEEFRQMDEKSRKSTQFKLSVINGFKRTSLKRFSNLAKLPKENLVVNISKRYTRETKSMLKLKNQLEEIEIIIKKIKVATLCSRATEIFPRIKVQMEHNIKLMKRNEIGTISNEFLIFKNKVAEEQESVLLHNYFEEEEDRTNHIRLLEEAIVVEDGKEAAILRHMKHRTDTFVVLRYTLWNLLDILRYVDKPPRIVPLQYPNTYLKLPLLKFDMLIMHASAPPAFEQNTKTMLSTVERKLTILMSAYKYLLSRQNIQMTPMQMRMFWKTYHEGFLEMQNATDEKEAMRDKNNLEDGQEIFEDAKLLQTVPNQEKKVAAFKKKLAASSIRLKAAQTVNSTYKKIIEVLLQDAIYYDVIIRSLVDDIKDQDNYVNYILDVGKPAFALFRVLSLNYVKRRDKVQKTLRKFNESIQKNTVKLRRGSSGYFEANAAKNLDVFDFKERYERSSQIMRTLEKHLETVTNVIRDLKTATLTSNSTKIYKRIKNQQPINRFMHKEIQLDDLQYKAMIVKKEVCETAKLIIFHNYNVPHMTLGRKAWLLNAAIEGQDKYEMRITKHMKERSKLFVLIRFTLFHLFDMLRAVNAPIPRPVLNYPNVDLELPLLRFEKSLMFRPPAVFEENLERLMAIIKKNLAILMKRFIELRLNEKTIEKFNDIYRQTLMAINKVDEDDDLMMFEPHGKGEDVETEDDGELGKSWANVPNREGIKQISAKVLEENLRRLPLVSDDED</sequence>
<dbReference type="InterPro" id="IPR033192">
    <property type="entry name" value="ODAD3"/>
</dbReference>
<dbReference type="GO" id="GO:0035253">
    <property type="term" value="C:ciliary rootlet"/>
    <property type="evidence" value="ECO:0007669"/>
    <property type="project" value="TreeGrafter"/>
</dbReference>
<keyword evidence="1" id="KW-0175">Coiled coil</keyword>
<dbReference type="EMBL" id="CCAG010018422">
    <property type="status" value="NOT_ANNOTATED_CDS"/>
    <property type="molecule type" value="Genomic_DNA"/>
</dbReference>
<keyword evidence="3" id="KW-1185">Reference proteome</keyword>
<dbReference type="PROSITE" id="PS50007">
    <property type="entry name" value="PIPLC_X_DOMAIN"/>
    <property type="match status" value="1"/>
</dbReference>
<dbReference type="GO" id="GO:0097542">
    <property type="term" value="C:ciliary tip"/>
    <property type="evidence" value="ECO:0007669"/>
    <property type="project" value="TreeGrafter"/>
</dbReference>
<dbReference type="EnsemblMetazoa" id="GMOY001308-RA">
    <property type="protein sequence ID" value="GMOY001308-PA"/>
    <property type="gene ID" value="GMOY001308"/>
</dbReference>
<dbReference type="GO" id="GO:0036064">
    <property type="term" value="C:ciliary basal body"/>
    <property type="evidence" value="ECO:0007669"/>
    <property type="project" value="TreeGrafter"/>
</dbReference>
<dbReference type="PANTHER" id="PTHR46518:SF1">
    <property type="entry name" value="OUTER DYNEIN ARM-DOCKING COMPLEX SUBUNIT 3"/>
    <property type="match status" value="1"/>
</dbReference>
<dbReference type="Proteomes" id="UP000092444">
    <property type="component" value="Unassembled WGS sequence"/>
</dbReference>
<dbReference type="GO" id="GO:0003341">
    <property type="term" value="P:cilium movement"/>
    <property type="evidence" value="ECO:0007669"/>
    <property type="project" value="InterPro"/>
</dbReference>
<organism evidence="2 3">
    <name type="scientific">Glossina morsitans morsitans</name>
    <name type="common">Savannah tsetse fly</name>
    <dbReference type="NCBI Taxonomy" id="37546"/>
    <lineage>
        <taxon>Eukaryota</taxon>
        <taxon>Metazoa</taxon>
        <taxon>Ecdysozoa</taxon>
        <taxon>Arthropoda</taxon>
        <taxon>Hexapoda</taxon>
        <taxon>Insecta</taxon>
        <taxon>Pterygota</taxon>
        <taxon>Neoptera</taxon>
        <taxon>Endopterygota</taxon>
        <taxon>Diptera</taxon>
        <taxon>Brachycera</taxon>
        <taxon>Muscomorpha</taxon>
        <taxon>Hippoboscoidea</taxon>
        <taxon>Glossinidae</taxon>
        <taxon>Glossina</taxon>
    </lineage>
</organism>
<protein>
    <submittedName>
        <fullName evidence="2">Uncharacterized protein</fullName>
    </submittedName>
</protein>
<dbReference type="PANTHER" id="PTHR46518">
    <property type="entry name" value="COILED-COIL DOMAIN-CONTAINING PROTEIN 151"/>
    <property type="match status" value="1"/>
</dbReference>
<evidence type="ECO:0000313" key="3">
    <source>
        <dbReference type="Proteomes" id="UP000092444"/>
    </source>
</evidence>